<keyword evidence="4" id="KW-0862">Zinc</keyword>
<dbReference type="EC" id="3.4.24.-" evidence="7"/>
<dbReference type="InterPro" id="IPR001818">
    <property type="entry name" value="Pept_M10_metallopeptidase"/>
</dbReference>
<dbReference type="EMBL" id="JBJDQH010000010">
    <property type="protein sequence ID" value="MFK4268907.1"/>
    <property type="molecule type" value="Genomic_DNA"/>
</dbReference>
<sequence>MAIRLPIRVPVRRPIRLPVRLLTTASLTAGLCAGLPAPPAFAACEDAPNTAGSVDGSELTYDLHTKYTAEWERARAAWNALGKVDIRPDTGTAYADVDATDVDRSDVGWSGLWEPHDLGSDDIVLNDHFLKDYSAETKNGVVTHELGHALRLGHHTDTSAVMYCDDTRTADTPSADDIAAYRAIWG</sequence>
<evidence type="ECO:0000313" key="7">
    <source>
        <dbReference type="EMBL" id="MFK4268907.1"/>
    </source>
</evidence>
<dbReference type="InterPro" id="IPR024079">
    <property type="entry name" value="MetalloPept_cat_dom_sf"/>
</dbReference>
<gene>
    <name evidence="7" type="ORF">ACI2L5_28790</name>
</gene>
<dbReference type="GO" id="GO:0008237">
    <property type="term" value="F:metallopeptidase activity"/>
    <property type="evidence" value="ECO:0007669"/>
    <property type="project" value="UniProtKB-KW"/>
</dbReference>
<evidence type="ECO:0000256" key="1">
    <source>
        <dbReference type="ARBA" id="ARBA00022670"/>
    </source>
</evidence>
<feature type="signal peptide" evidence="5">
    <location>
        <begin position="1"/>
        <end position="42"/>
    </location>
</feature>
<evidence type="ECO:0000256" key="5">
    <source>
        <dbReference type="SAM" id="SignalP"/>
    </source>
</evidence>
<evidence type="ECO:0000256" key="4">
    <source>
        <dbReference type="ARBA" id="ARBA00022833"/>
    </source>
</evidence>
<comment type="caution">
    <text evidence="7">The sequence shown here is derived from an EMBL/GenBank/DDBJ whole genome shotgun (WGS) entry which is preliminary data.</text>
</comment>
<reference evidence="7 8" key="1">
    <citation type="submission" date="2024-11" db="EMBL/GenBank/DDBJ databases">
        <title>The Natural Products Discovery Center: Release of the First 8490 Sequenced Strains for Exploring Actinobacteria Biosynthetic Diversity.</title>
        <authorList>
            <person name="Kalkreuter E."/>
            <person name="Kautsar S.A."/>
            <person name="Yang D."/>
            <person name="Bader C.D."/>
            <person name="Teijaro C.N."/>
            <person name="Fluegel L."/>
            <person name="Davis C.M."/>
            <person name="Simpson J.R."/>
            <person name="Lauterbach L."/>
            <person name="Steele A.D."/>
            <person name="Gui C."/>
            <person name="Meng S."/>
            <person name="Li G."/>
            <person name="Viehrig K."/>
            <person name="Ye F."/>
            <person name="Su P."/>
            <person name="Kiefer A.F."/>
            <person name="Nichols A."/>
            <person name="Cepeda A.J."/>
            <person name="Yan W."/>
            <person name="Fan B."/>
            <person name="Jiang Y."/>
            <person name="Adhikari A."/>
            <person name="Zheng C.-J."/>
            <person name="Schuster L."/>
            <person name="Cowan T.M."/>
            <person name="Smanski M.J."/>
            <person name="Chevrette M.G."/>
            <person name="De Carvalho L.P.S."/>
            <person name="Shen B."/>
        </authorList>
    </citation>
    <scope>NUCLEOTIDE SEQUENCE [LARGE SCALE GENOMIC DNA]</scope>
    <source>
        <strain evidence="7 8">NPDC020863</strain>
    </source>
</reference>
<organism evidence="7 8">
    <name type="scientific">Streptomyces milbemycinicus</name>
    <dbReference type="NCBI Taxonomy" id="476552"/>
    <lineage>
        <taxon>Bacteria</taxon>
        <taxon>Bacillati</taxon>
        <taxon>Actinomycetota</taxon>
        <taxon>Actinomycetes</taxon>
        <taxon>Kitasatosporales</taxon>
        <taxon>Streptomycetaceae</taxon>
        <taxon>Streptomyces</taxon>
    </lineage>
</organism>
<feature type="domain" description="Peptidase M10 metallopeptidase" evidence="6">
    <location>
        <begin position="138"/>
        <end position="185"/>
    </location>
</feature>
<protein>
    <submittedName>
        <fullName evidence="7">Matrixin family metalloprotease</fullName>
        <ecNumber evidence="7">3.4.24.-</ecNumber>
    </submittedName>
</protein>
<evidence type="ECO:0000256" key="3">
    <source>
        <dbReference type="ARBA" id="ARBA00022801"/>
    </source>
</evidence>
<dbReference type="Pfam" id="PF00413">
    <property type="entry name" value="Peptidase_M10"/>
    <property type="match status" value="1"/>
</dbReference>
<evidence type="ECO:0000256" key="2">
    <source>
        <dbReference type="ARBA" id="ARBA00022723"/>
    </source>
</evidence>
<proteinExistence type="predicted"/>
<feature type="chain" id="PRO_5047228581" evidence="5">
    <location>
        <begin position="43"/>
        <end position="186"/>
    </location>
</feature>
<evidence type="ECO:0000259" key="6">
    <source>
        <dbReference type="Pfam" id="PF00413"/>
    </source>
</evidence>
<dbReference type="InterPro" id="IPR021190">
    <property type="entry name" value="Pept_M10A"/>
</dbReference>
<dbReference type="PRINTS" id="PR00138">
    <property type="entry name" value="MATRIXIN"/>
</dbReference>
<dbReference type="Gene3D" id="3.40.390.10">
    <property type="entry name" value="Collagenase (Catalytic Domain)"/>
    <property type="match status" value="1"/>
</dbReference>
<name>A0ABW8LSL6_9ACTN</name>
<dbReference type="Proteomes" id="UP001620295">
    <property type="component" value="Unassembled WGS sequence"/>
</dbReference>
<keyword evidence="8" id="KW-1185">Reference proteome</keyword>
<evidence type="ECO:0000313" key="8">
    <source>
        <dbReference type="Proteomes" id="UP001620295"/>
    </source>
</evidence>
<keyword evidence="7" id="KW-0482">Metalloprotease</keyword>
<keyword evidence="2" id="KW-0479">Metal-binding</keyword>
<keyword evidence="5" id="KW-0732">Signal</keyword>
<dbReference type="RefSeq" id="WP_358630929.1">
    <property type="nucleotide sequence ID" value="NZ_JBFACG010000017.1"/>
</dbReference>
<keyword evidence="1" id="KW-0645">Protease</keyword>
<keyword evidence="3 7" id="KW-0378">Hydrolase</keyword>
<dbReference type="SUPFAM" id="SSF55486">
    <property type="entry name" value="Metalloproteases ('zincins'), catalytic domain"/>
    <property type="match status" value="1"/>
</dbReference>
<accession>A0ABW8LSL6</accession>